<keyword evidence="2" id="KW-1185">Reference proteome</keyword>
<dbReference type="Proteomes" id="UP000244064">
    <property type="component" value="Unassembled WGS sequence"/>
</dbReference>
<evidence type="ECO:0000313" key="2">
    <source>
        <dbReference type="Proteomes" id="UP000244064"/>
    </source>
</evidence>
<comment type="caution">
    <text evidence="1">The sequence shown here is derived from an EMBL/GenBank/DDBJ whole genome shotgun (WGS) entry which is preliminary data.</text>
</comment>
<evidence type="ECO:0000313" key="1">
    <source>
        <dbReference type="EMBL" id="PTU73490.1"/>
    </source>
</evidence>
<dbReference type="OrthoDB" id="7059239at2"/>
<gene>
    <name evidence="1" type="ORF">DBO85_14275</name>
</gene>
<proteinExistence type="predicted"/>
<reference evidence="1 2" key="1">
    <citation type="submission" date="2018-04" db="EMBL/GenBank/DDBJ databases">
        <title>Pseudomonas sp. nov., isolated from mangrove soil.</title>
        <authorList>
            <person name="Chen C."/>
        </authorList>
    </citation>
    <scope>NUCLEOTIDE SEQUENCE [LARGE SCALE GENOMIC DNA]</scope>
    <source>
        <strain evidence="1 2">TC-11</strain>
    </source>
</reference>
<evidence type="ECO:0008006" key="3">
    <source>
        <dbReference type="Google" id="ProtNLM"/>
    </source>
</evidence>
<accession>A0A2T5P6X2</accession>
<name>A0A2T5P6X2_9PSED</name>
<protein>
    <recommendedName>
        <fullName evidence="3">Lipoprotein</fullName>
    </recommendedName>
</protein>
<organism evidence="1 2">
    <name type="scientific">Pseudomonas mangrovi</name>
    <dbReference type="NCBI Taxonomy" id="2161748"/>
    <lineage>
        <taxon>Bacteria</taxon>
        <taxon>Pseudomonadati</taxon>
        <taxon>Pseudomonadota</taxon>
        <taxon>Gammaproteobacteria</taxon>
        <taxon>Pseudomonadales</taxon>
        <taxon>Pseudomonadaceae</taxon>
        <taxon>Pseudomonas</taxon>
    </lineage>
</organism>
<dbReference type="EMBL" id="QASN01000020">
    <property type="protein sequence ID" value="PTU73490.1"/>
    <property type="molecule type" value="Genomic_DNA"/>
</dbReference>
<sequence length="302" mass="34231">MPLLPRLTLLLLCASLGSCFLFEPIVTFPGELVLHNSHARAEAALARGDVDAAEGFITGSRFRHRSNQIPGPSLSELHAQAAQILLAAHARGQAVAPEALYRAHMVAAEGHDPGAALEQLDRAQRLLDSGVLTQPEDKRQEIFWQRFPTLLLYRYLESGGLIDWQSNIGMGLSYLRFPAREPLPGEPDPRDFYRFPGYLTLADREWLFARLPLRQPLDEAIWRDEARLQAFIHSADYYDWYEANGFDWLLSTRLNALQGPEQTCIARRHGYRVQVPAQWDLDDVVDPQTCRRRPPASINRRG</sequence>
<dbReference type="AlphaFoldDB" id="A0A2T5P6X2"/>
<dbReference type="RefSeq" id="WP_108107935.1">
    <property type="nucleotide sequence ID" value="NZ_QASN01000020.1"/>
</dbReference>
<dbReference type="PROSITE" id="PS51257">
    <property type="entry name" value="PROKAR_LIPOPROTEIN"/>
    <property type="match status" value="1"/>
</dbReference>